<feature type="domain" description="RNase NYN" evidence="3">
    <location>
        <begin position="561"/>
        <end position="716"/>
    </location>
</feature>
<feature type="compositionally biased region" description="Basic residues" evidence="2">
    <location>
        <begin position="369"/>
        <end position="381"/>
    </location>
</feature>
<name>A0ABQ9EDJ9_TEGGR</name>
<organism evidence="5 6">
    <name type="scientific">Tegillarca granosa</name>
    <name type="common">Malaysian cockle</name>
    <name type="synonym">Anadara granosa</name>
    <dbReference type="NCBI Taxonomy" id="220873"/>
    <lineage>
        <taxon>Eukaryota</taxon>
        <taxon>Metazoa</taxon>
        <taxon>Spiralia</taxon>
        <taxon>Lophotrochozoa</taxon>
        <taxon>Mollusca</taxon>
        <taxon>Bivalvia</taxon>
        <taxon>Autobranchia</taxon>
        <taxon>Pteriomorphia</taxon>
        <taxon>Arcoida</taxon>
        <taxon>Arcoidea</taxon>
        <taxon>Arcidae</taxon>
        <taxon>Tegillarca</taxon>
    </lineage>
</organism>
<evidence type="ECO:0000259" key="4">
    <source>
        <dbReference type="Pfam" id="PF23054"/>
    </source>
</evidence>
<protein>
    <recommendedName>
        <fullName evidence="7">RNase NYN domain-containing protein</fullName>
    </recommendedName>
</protein>
<dbReference type="Gene3D" id="3.40.50.11980">
    <property type="match status" value="1"/>
</dbReference>
<feature type="compositionally biased region" description="Polar residues" evidence="2">
    <location>
        <begin position="485"/>
        <end position="515"/>
    </location>
</feature>
<dbReference type="Pfam" id="PF23054">
    <property type="entry name" value="UBA_N4BP1_C"/>
    <property type="match status" value="1"/>
</dbReference>
<dbReference type="EMBL" id="JARBDR010000917">
    <property type="protein sequence ID" value="KAJ8302669.1"/>
    <property type="molecule type" value="Genomic_DNA"/>
</dbReference>
<gene>
    <name evidence="5" type="ORF">KUTeg_019065</name>
</gene>
<feature type="compositionally biased region" description="Basic and acidic residues" evidence="2">
    <location>
        <begin position="308"/>
        <end position="321"/>
    </location>
</feature>
<feature type="compositionally biased region" description="Acidic residues" evidence="2">
    <location>
        <begin position="419"/>
        <end position="434"/>
    </location>
</feature>
<reference evidence="5 6" key="1">
    <citation type="submission" date="2022-12" db="EMBL/GenBank/DDBJ databases">
        <title>Chromosome-level genome of Tegillarca granosa.</title>
        <authorList>
            <person name="Kim J."/>
        </authorList>
    </citation>
    <scope>NUCLEOTIDE SEQUENCE [LARGE SCALE GENOMIC DNA]</scope>
    <source>
        <strain evidence="5">Teg-2019</strain>
        <tissue evidence="5">Adductor muscle</tissue>
    </source>
</reference>
<comment type="similarity">
    <text evidence="1">Belongs to the N4BP1 family.</text>
</comment>
<feature type="compositionally biased region" description="Low complexity" evidence="2">
    <location>
        <begin position="516"/>
        <end position="531"/>
    </location>
</feature>
<dbReference type="InterPro" id="IPR051101">
    <property type="entry name" value="ZC3H12/N4BP1_RNase_Reg"/>
</dbReference>
<feature type="region of interest" description="Disordered" evidence="2">
    <location>
        <begin position="722"/>
        <end position="764"/>
    </location>
</feature>
<evidence type="ECO:0000256" key="2">
    <source>
        <dbReference type="SAM" id="MobiDB-lite"/>
    </source>
</evidence>
<dbReference type="Proteomes" id="UP001217089">
    <property type="component" value="Unassembled WGS sequence"/>
</dbReference>
<evidence type="ECO:0000259" key="3">
    <source>
        <dbReference type="Pfam" id="PF11977"/>
    </source>
</evidence>
<feature type="region of interest" description="Disordered" evidence="2">
    <location>
        <begin position="357"/>
        <end position="450"/>
    </location>
</feature>
<feature type="region of interest" description="Disordered" evidence="2">
    <location>
        <begin position="280"/>
        <end position="321"/>
    </location>
</feature>
<accession>A0ABQ9EDJ9</accession>
<evidence type="ECO:0000313" key="5">
    <source>
        <dbReference type="EMBL" id="KAJ8302669.1"/>
    </source>
</evidence>
<feature type="compositionally biased region" description="Basic residues" evidence="2">
    <location>
        <begin position="722"/>
        <end position="731"/>
    </location>
</feature>
<evidence type="ECO:0008006" key="7">
    <source>
        <dbReference type="Google" id="ProtNLM"/>
    </source>
</evidence>
<feature type="region of interest" description="Disordered" evidence="2">
    <location>
        <begin position="485"/>
        <end position="544"/>
    </location>
</feature>
<dbReference type="InterPro" id="IPR056578">
    <property type="entry name" value="UBA_N4BP1_C"/>
</dbReference>
<dbReference type="InterPro" id="IPR021869">
    <property type="entry name" value="RNase_Zc3h12_NYN"/>
</dbReference>
<evidence type="ECO:0000256" key="1">
    <source>
        <dbReference type="ARBA" id="ARBA00038274"/>
    </source>
</evidence>
<feature type="compositionally biased region" description="Low complexity" evidence="2">
    <location>
        <begin position="382"/>
        <end position="405"/>
    </location>
</feature>
<evidence type="ECO:0000313" key="6">
    <source>
        <dbReference type="Proteomes" id="UP001217089"/>
    </source>
</evidence>
<keyword evidence="6" id="KW-1185">Reference proteome</keyword>
<dbReference type="Pfam" id="PF11977">
    <property type="entry name" value="RNase_Zc3h12a"/>
    <property type="match status" value="1"/>
</dbReference>
<feature type="compositionally biased region" description="Basic and acidic residues" evidence="2">
    <location>
        <begin position="409"/>
        <end position="418"/>
    </location>
</feature>
<comment type="caution">
    <text evidence="5">The sequence shown here is derived from an EMBL/GenBank/DDBJ whole genome shotgun (WGS) entry which is preliminary data.</text>
</comment>
<dbReference type="PANTHER" id="PTHR12876:SF35">
    <property type="entry name" value="LD08718P-RELATED"/>
    <property type="match status" value="1"/>
</dbReference>
<proteinExistence type="inferred from homology"/>
<dbReference type="PANTHER" id="PTHR12876">
    <property type="entry name" value="N4BP1-RELATED"/>
    <property type="match status" value="1"/>
</dbReference>
<sequence>MLALCDPQESQVFQINCDSLDEDMLEQIEKQTNAVLQSLSDNKIEIRGTELAVILAMSSLEDVLGKQKSIVEVDGVIEKTESNIQSTNNDDSNNKLSHWSRQLDTTLQRALSQNSDFNCSVDDYNSTSTNIKQVILSCMNHRFSDEEDMDDSALFAGHSEVSEATGNSHKYKIPIFIDGRQINSSPVENEKMEVTESSSSSNVAFLSDQFNQTIISPEKRVANPIPASKKKDTPDQQYLRQFGLSVGYSEDEVEEGLEFVDEKTKPADFLELLSDIKSNKEMSNSGDEANDSCLIVSSSFPAPPKIDLGNKQDGARRSLPDEYKQRLIKDFTEEHEHLSVAELKRRNEERQKMLQEAFENKQSQNSGAKGKKRRNKNKNKNRLNSPSGKNQTKQNKGQKQNQQKGMQTPRKENDSETRAEDDDDNDDDNDDDETCVLRTWEGDNNDDVNCSDNDCTIVGHDGPTVPTVYANYNIGQNQVTLPNEQNWQQQSSPSRHTWQQVPSKNQPRQQMQPNSRQQWKQQQQSPRQQQFRQHRAPPSGIKPLMEVNVNPAFTGAGKDDLRYIVIDGSNVAMTHGNGKCFSCKGIKIVIDYFIQRGHKDITAFVPLSRTYKPRPEYPISDQNILNELKESGYLVFTPSRRISEKFINSYDDRFVLELAEKEDGIIVSNDQYRDLMQEKASWRKIVEEKLLMFIFAKDNFMPPNDPLGRDGPCLDEFLRKSPKQSLRKRHLSPSSNTQDAPNAWKHRDQRSTSNQRWAHPQQQNYNNQQQQNINNYPVGFHPVNIPPPNYPYHNQKQQPCNEVDSGYQGHNRSAQKNVKLRSEKQTNELFKQLKVIFPEPGQVKKINEILQNHPAETDMEKLTNFCINAFC</sequence>
<feature type="domain" description="N4BP1 C-terminal UBA" evidence="4">
    <location>
        <begin position="821"/>
        <end position="868"/>
    </location>
</feature>